<dbReference type="InterPro" id="IPR011006">
    <property type="entry name" value="CheY-like_superfamily"/>
</dbReference>
<dbReference type="Gene3D" id="3.40.50.2300">
    <property type="match status" value="1"/>
</dbReference>
<gene>
    <name evidence="1" type="ORF">LPC04_11110</name>
</gene>
<name>A0A9X2C2N9_9BURK</name>
<dbReference type="EMBL" id="JAJLJH010000002">
    <property type="protein sequence ID" value="MCK9686255.1"/>
    <property type="molecule type" value="Genomic_DNA"/>
</dbReference>
<organism evidence="1 2">
    <name type="scientific">Scleromatobacter humisilvae</name>
    <dbReference type="NCBI Taxonomy" id="2897159"/>
    <lineage>
        <taxon>Bacteria</taxon>
        <taxon>Pseudomonadati</taxon>
        <taxon>Pseudomonadota</taxon>
        <taxon>Betaproteobacteria</taxon>
        <taxon>Burkholderiales</taxon>
        <taxon>Sphaerotilaceae</taxon>
        <taxon>Scleromatobacter</taxon>
    </lineage>
</organism>
<dbReference type="SUPFAM" id="SSF52172">
    <property type="entry name" value="CheY-like"/>
    <property type="match status" value="1"/>
</dbReference>
<evidence type="ECO:0008006" key="3">
    <source>
        <dbReference type="Google" id="ProtNLM"/>
    </source>
</evidence>
<accession>A0A9X2C2N9</accession>
<evidence type="ECO:0000313" key="1">
    <source>
        <dbReference type="EMBL" id="MCK9686255.1"/>
    </source>
</evidence>
<reference evidence="1" key="1">
    <citation type="submission" date="2021-11" db="EMBL/GenBank/DDBJ databases">
        <title>BS-T2-15 a new species belonging to the Comamonadaceae family isolated from the soil of a French oak forest.</title>
        <authorList>
            <person name="Mieszkin S."/>
            <person name="Alain K."/>
        </authorList>
    </citation>
    <scope>NUCLEOTIDE SEQUENCE</scope>
    <source>
        <strain evidence="1">BS-T2-15</strain>
    </source>
</reference>
<evidence type="ECO:0000313" key="2">
    <source>
        <dbReference type="Proteomes" id="UP001139353"/>
    </source>
</evidence>
<dbReference type="RefSeq" id="WP_275682283.1">
    <property type="nucleotide sequence ID" value="NZ_JAJLJH010000002.1"/>
</dbReference>
<sequence>MAVIHAPQPLPAHAPVAPVPAAPPIELLLVEPQFLLRRTVAAVARDMRLANPKEITTIEQAETLVSFRSFDALFLSLDEEAAALELMSRVRDGETKCAPDVPIAVTAAACDTPLALRLKHLEVRRLVLRPFKVKGVLDAIAALRTAPAESHTAA</sequence>
<protein>
    <recommendedName>
        <fullName evidence="3">Response regulatory domain-containing protein</fullName>
    </recommendedName>
</protein>
<dbReference type="AlphaFoldDB" id="A0A9X2C2N9"/>
<dbReference type="Proteomes" id="UP001139353">
    <property type="component" value="Unassembled WGS sequence"/>
</dbReference>
<keyword evidence="2" id="KW-1185">Reference proteome</keyword>
<comment type="caution">
    <text evidence="1">The sequence shown here is derived from an EMBL/GenBank/DDBJ whole genome shotgun (WGS) entry which is preliminary data.</text>
</comment>
<proteinExistence type="predicted"/>